<organism evidence="4 5">
    <name type="scientific">Desertihabitans brevis</name>
    <dbReference type="NCBI Taxonomy" id="2268447"/>
    <lineage>
        <taxon>Bacteria</taxon>
        <taxon>Bacillati</taxon>
        <taxon>Actinomycetota</taxon>
        <taxon>Actinomycetes</taxon>
        <taxon>Propionibacteriales</taxon>
        <taxon>Propionibacteriaceae</taxon>
        <taxon>Desertihabitans</taxon>
    </lineage>
</organism>
<comment type="caution">
    <text evidence="4">The sequence shown here is derived from an EMBL/GenBank/DDBJ whole genome shotgun (WGS) entry which is preliminary data.</text>
</comment>
<feature type="region of interest" description="Disordered" evidence="1">
    <location>
        <begin position="73"/>
        <end position="160"/>
    </location>
</feature>
<keyword evidence="2" id="KW-0812">Transmembrane</keyword>
<evidence type="ECO:0000313" key="4">
    <source>
        <dbReference type="EMBL" id="RCK70356.1"/>
    </source>
</evidence>
<protein>
    <submittedName>
        <fullName evidence="4">DUF2510 domain-containing protein</fullName>
    </submittedName>
</protein>
<dbReference type="InterPro" id="IPR018929">
    <property type="entry name" value="DUF2510"/>
</dbReference>
<dbReference type="Proteomes" id="UP000252770">
    <property type="component" value="Unassembled WGS sequence"/>
</dbReference>
<reference evidence="4 5" key="1">
    <citation type="submission" date="2018-07" db="EMBL/GenBank/DDBJ databases">
        <title>Desertimonas flava gen. nov. sp. nov.</title>
        <authorList>
            <person name="Liu S."/>
        </authorList>
    </citation>
    <scope>NUCLEOTIDE SEQUENCE [LARGE SCALE GENOMIC DNA]</scope>
    <source>
        <strain evidence="4 5">16Sb5-5</strain>
    </source>
</reference>
<dbReference type="Pfam" id="PF10708">
    <property type="entry name" value="DUF2510"/>
    <property type="match status" value="1"/>
</dbReference>
<sequence>MAVPGWYPDPSRPNQGYRWFDGTRWTGHTTSDPHRPAPTPPHPARARSQLAVVAALVLVAALVGGLLLALGARTSGPSASAPRPTVSAWDEVTTPPASPTPTPVRPPLRGRRRANRPPVAPRRPRWTPAGCTAARSRSRSSPGGTHRRPASASRTGGRPG</sequence>
<feature type="compositionally biased region" description="Pro residues" evidence="1">
    <location>
        <begin position="96"/>
        <end position="106"/>
    </location>
</feature>
<proteinExistence type="predicted"/>
<evidence type="ECO:0000259" key="3">
    <source>
        <dbReference type="Pfam" id="PF10708"/>
    </source>
</evidence>
<feature type="region of interest" description="Disordered" evidence="1">
    <location>
        <begin position="1"/>
        <end position="45"/>
    </location>
</feature>
<feature type="transmembrane region" description="Helical" evidence="2">
    <location>
        <begin position="50"/>
        <end position="70"/>
    </location>
</feature>
<feature type="domain" description="DUF2510" evidence="3">
    <location>
        <begin position="4"/>
        <end position="37"/>
    </location>
</feature>
<evidence type="ECO:0000256" key="2">
    <source>
        <dbReference type="SAM" id="Phobius"/>
    </source>
</evidence>
<dbReference type="AlphaFoldDB" id="A0A367YWT2"/>
<feature type="compositionally biased region" description="Low complexity" evidence="1">
    <location>
        <begin position="126"/>
        <end position="144"/>
    </location>
</feature>
<gene>
    <name evidence="4" type="ORF">DT076_06810</name>
</gene>
<accession>A0A367YWT2</accession>
<keyword evidence="5" id="KW-1185">Reference proteome</keyword>
<keyword evidence="2" id="KW-0472">Membrane</keyword>
<dbReference type="RefSeq" id="WP_114125898.1">
    <property type="nucleotide sequence ID" value="NZ_QOUI01000003.1"/>
</dbReference>
<dbReference type="EMBL" id="QOUI01000003">
    <property type="protein sequence ID" value="RCK70356.1"/>
    <property type="molecule type" value="Genomic_DNA"/>
</dbReference>
<evidence type="ECO:0000256" key="1">
    <source>
        <dbReference type="SAM" id="MobiDB-lite"/>
    </source>
</evidence>
<keyword evidence="2" id="KW-1133">Transmembrane helix</keyword>
<evidence type="ECO:0000313" key="5">
    <source>
        <dbReference type="Proteomes" id="UP000252770"/>
    </source>
</evidence>
<name>A0A367YWT2_9ACTN</name>